<keyword evidence="3" id="KW-1185">Reference proteome</keyword>
<dbReference type="Proteomes" id="UP000324222">
    <property type="component" value="Unassembled WGS sequence"/>
</dbReference>
<dbReference type="AlphaFoldDB" id="A0A5B7F0U6"/>
<sequence length="162" mass="18042">MSTAVDLSVKEREKEEKEEEEKDSGAEGIEPPPSHTSLPCVPPFVIAWPATLCVGIACNLAAIDLNCREAHYCGCRSEQQPPAADRACVGVLHHIRPTRRDPPGTEREAEKKHTARHKQLPQHKQQQRRVLTEASCLPVLQTRTYSHKVKSGPTILRRQTAS</sequence>
<feature type="region of interest" description="Disordered" evidence="1">
    <location>
        <begin position="1"/>
        <end position="35"/>
    </location>
</feature>
<evidence type="ECO:0000313" key="2">
    <source>
        <dbReference type="EMBL" id="MPC38839.1"/>
    </source>
</evidence>
<feature type="compositionally biased region" description="Basic and acidic residues" evidence="1">
    <location>
        <begin position="98"/>
        <end position="112"/>
    </location>
</feature>
<proteinExistence type="predicted"/>
<evidence type="ECO:0000313" key="3">
    <source>
        <dbReference type="Proteomes" id="UP000324222"/>
    </source>
</evidence>
<accession>A0A5B7F0U6</accession>
<evidence type="ECO:0000256" key="1">
    <source>
        <dbReference type="SAM" id="MobiDB-lite"/>
    </source>
</evidence>
<reference evidence="2 3" key="1">
    <citation type="submission" date="2019-05" db="EMBL/GenBank/DDBJ databases">
        <title>Another draft genome of Portunus trituberculatus and its Hox gene families provides insights of decapod evolution.</title>
        <authorList>
            <person name="Jeong J.-H."/>
            <person name="Song I."/>
            <person name="Kim S."/>
            <person name="Choi T."/>
            <person name="Kim D."/>
            <person name="Ryu S."/>
            <person name="Kim W."/>
        </authorList>
    </citation>
    <scope>NUCLEOTIDE SEQUENCE [LARGE SCALE GENOMIC DNA]</scope>
    <source>
        <tissue evidence="2">Muscle</tissue>
    </source>
</reference>
<organism evidence="2 3">
    <name type="scientific">Portunus trituberculatus</name>
    <name type="common">Swimming crab</name>
    <name type="synonym">Neptunus trituberculatus</name>
    <dbReference type="NCBI Taxonomy" id="210409"/>
    <lineage>
        <taxon>Eukaryota</taxon>
        <taxon>Metazoa</taxon>
        <taxon>Ecdysozoa</taxon>
        <taxon>Arthropoda</taxon>
        <taxon>Crustacea</taxon>
        <taxon>Multicrustacea</taxon>
        <taxon>Malacostraca</taxon>
        <taxon>Eumalacostraca</taxon>
        <taxon>Eucarida</taxon>
        <taxon>Decapoda</taxon>
        <taxon>Pleocyemata</taxon>
        <taxon>Brachyura</taxon>
        <taxon>Eubrachyura</taxon>
        <taxon>Portunoidea</taxon>
        <taxon>Portunidae</taxon>
        <taxon>Portuninae</taxon>
        <taxon>Portunus</taxon>
    </lineage>
</organism>
<name>A0A5B7F0U6_PORTR</name>
<comment type="caution">
    <text evidence="2">The sequence shown here is derived from an EMBL/GenBank/DDBJ whole genome shotgun (WGS) entry which is preliminary data.</text>
</comment>
<feature type="compositionally biased region" description="Basic residues" evidence="1">
    <location>
        <begin position="113"/>
        <end position="127"/>
    </location>
</feature>
<protein>
    <submittedName>
        <fullName evidence="2">Uncharacterized protein</fullName>
    </submittedName>
</protein>
<gene>
    <name evidence="2" type="ORF">E2C01_032354</name>
</gene>
<feature type="region of interest" description="Disordered" evidence="1">
    <location>
        <begin position="96"/>
        <end position="129"/>
    </location>
</feature>
<dbReference type="EMBL" id="VSRR010004186">
    <property type="protein sequence ID" value="MPC38839.1"/>
    <property type="molecule type" value="Genomic_DNA"/>
</dbReference>